<evidence type="ECO:0000313" key="7">
    <source>
        <dbReference type="Proteomes" id="UP000095283"/>
    </source>
</evidence>
<keyword evidence="3" id="KW-0378">Hydrolase</keyword>
<dbReference type="GO" id="GO:0005737">
    <property type="term" value="C:cytoplasm"/>
    <property type="evidence" value="ECO:0007669"/>
    <property type="project" value="TreeGrafter"/>
</dbReference>
<reference evidence="8" key="1">
    <citation type="submission" date="2016-11" db="UniProtKB">
        <authorList>
            <consortium name="WormBaseParasite"/>
        </authorList>
    </citation>
    <scope>IDENTIFICATION</scope>
</reference>
<organism evidence="7 8">
    <name type="scientific">Heterorhabditis bacteriophora</name>
    <name type="common">Entomopathogenic nematode worm</name>
    <dbReference type="NCBI Taxonomy" id="37862"/>
    <lineage>
        <taxon>Eukaryota</taxon>
        <taxon>Metazoa</taxon>
        <taxon>Ecdysozoa</taxon>
        <taxon>Nematoda</taxon>
        <taxon>Chromadorea</taxon>
        <taxon>Rhabditida</taxon>
        <taxon>Rhabditina</taxon>
        <taxon>Rhabditomorpha</taxon>
        <taxon>Strongyloidea</taxon>
        <taxon>Heterorhabditidae</taxon>
        <taxon>Heterorhabditis</taxon>
    </lineage>
</organism>
<dbReference type="GO" id="GO:0004725">
    <property type="term" value="F:protein tyrosine phosphatase activity"/>
    <property type="evidence" value="ECO:0007669"/>
    <property type="project" value="UniProtKB-EC"/>
</dbReference>
<dbReference type="InterPro" id="IPR000387">
    <property type="entry name" value="Tyr_Pase_dom"/>
</dbReference>
<evidence type="ECO:0000256" key="2">
    <source>
        <dbReference type="ARBA" id="ARBA00013064"/>
    </source>
</evidence>
<accession>A0A1I7X3R8</accession>
<feature type="domain" description="Tyrosine specific protein phosphatases" evidence="6">
    <location>
        <begin position="1"/>
        <end position="45"/>
    </location>
</feature>
<proteinExistence type="inferred from homology"/>
<dbReference type="PANTHER" id="PTHR10159:SF519">
    <property type="entry name" value="DUAL SPECIFICITY PROTEIN PHOSPHATASE MPK3"/>
    <property type="match status" value="1"/>
</dbReference>
<dbReference type="WBParaSite" id="Hba_12024">
    <property type="protein sequence ID" value="Hba_12024"/>
    <property type="gene ID" value="Hba_12024"/>
</dbReference>
<dbReference type="InterPro" id="IPR029021">
    <property type="entry name" value="Prot-tyrosine_phosphatase-like"/>
</dbReference>
<evidence type="ECO:0000259" key="5">
    <source>
        <dbReference type="PROSITE" id="PS50054"/>
    </source>
</evidence>
<dbReference type="InterPro" id="IPR000340">
    <property type="entry name" value="Dual-sp_phosphatase_cat-dom"/>
</dbReference>
<dbReference type="Proteomes" id="UP000095283">
    <property type="component" value="Unplaced"/>
</dbReference>
<dbReference type="PROSITE" id="PS00383">
    <property type="entry name" value="TYR_PHOSPHATASE_1"/>
    <property type="match status" value="1"/>
</dbReference>
<sequence length="73" mass="8271">MNALKILVHCNAGISRSSTFVISYLMKYQQRTLDEALGMVKAVRPVIRPNDGFMHQLKMFENKLGISDKNMLG</sequence>
<keyword evidence="4" id="KW-0904">Protein phosphatase</keyword>
<dbReference type="SUPFAM" id="SSF52799">
    <property type="entry name" value="(Phosphotyrosine protein) phosphatases II"/>
    <property type="match status" value="1"/>
</dbReference>
<name>A0A1I7X3R8_HETBA</name>
<dbReference type="GO" id="GO:0043409">
    <property type="term" value="P:negative regulation of MAPK cascade"/>
    <property type="evidence" value="ECO:0007669"/>
    <property type="project" value="TreeGrafter"/>
</dbReference>
<evidence type="ECO:0000313" key="8">
    <source>
        <dbReference type="WBParaSite" id="Hba_12024"/>
    </source>
</evidence>
<evidence type="ECO:0000256" key="1">
    <source>
        <dbReference type="ARBA" id="ARBA00008601"/>
    </source>
</evidence>
<feature type="domain" description="Tyrosine-protein phosphatase" evidence="5">
    <location>
        <begin position="1"/>
        <end position="66"/>
    </location>
</feature>
<dbReference type="CDD" id="cd14498">
    <property type="entry name" value="DSP"/>
    <property type="match status" value="1"/>
</dbReference>
<dbReference type="SMART" id="SM00195">
    <property type="entry name" value="DSPc"/>
    <property type="match status" value="1"/>
</dbReference>
<dbReference type="AlphaFoldDB" id="A0A1I7X3R8"/>
<dbReference type="Pfam" id="PF00782">
    <property type="entry name" value="DSPc"/>
    <property type="match status" value="1"/>
</dbReference>
<dbReference type="EC" id="3.1.3.48" evidence="2"/>
<dbReference type="InterPro" id="IPR016130">
    <property type="entry name" value="Tyr_Pase_AS"/>
</dbReference>
<evidence type="ECO:0000259" key="6">
    <source>
        <dbReference type="PROSITE" id="PS50056"/>
    </source>
</evidence>
<dbReference type="PROSITE" id="PS50054">
    <property type="entry name" value="TYR_PHOSPHATASE_DUAL"/>
    <property type="match status" value="1"/>
</dbReference>
<dbReference type="PANTHER" id="PTHR10159">
    <property type="entry name" value="DUAL SPECIFICITY PROTEIN PHOSPHATASE"/>
    <property type="match status" value="1"/>
</dbReference>
<dbReference type="Gene3D" id="3.90.190.10">
    <property type="entry name" value="Protein tyrosine phosphatase superfamily"/>
    <property type="match status" value="1"/>
</dbReference>
<keyword evidence="7" id="KW-1185">Reference proteome</keyword>
<dbReference type="PROSITE" id="PS50056">
    <property type="entry name" value="TYR_PHOSPHATASE_2"/>
    <property type="match status" value="1"/>
</dbReference>
<evidence type="ECO:0000256" key="3">
    <source>
        <dbReference type="ARBA" id="ARBA00022801"/>
    </source>
</evidence>
<comment type="similarity">
    <text evidence="1">Belongs to the protein-tyrosine phosphatase family. Non-receptor class dual specificity subfamily.</text>
</comment>
<protein>
    <recommendedName>
        <fullName evidence="2">protein-tyrosine-phosphatase</fullName>
        <ecNumber evidence="2">3.1.3.48</ecNumber>
    </recommendedName>
</protein>
<evidence type="ECO:0000256" key="4">
    <source>
        <dbReference type="ARBA" id="ARBA00022912"/>
    </source>
</evidence>
<dbReference type="InterPro" id="IPR020422">
    <property type="entry name" value="TYR_PHOSPHATASE_DUAL_dom"/>
</dbReference>